<dbReference type="InterPro" id="IPR011009">
    <property type="entry name" value="Kinase-like_dom_sf"/>
</dbReference>
<dbReference type="Gene3D" id="1.10.510.10">
    <property type="entry name" value="Transferase(Phosphotransferase) domain 1"/>
    <property type="match status" value="1"/>
</dbReference>
<protein>
    <submittedName>
        <fullName evidence="8">Protein kinase</fullName>
    </submittedName>
</protein>
<dbReference type="PROSITE" id="PS00107">
    <property type="entry name" value="PROTEIN_KINASE_ATP"/>
    <property type="match status" value="1"/>
</dbReference>
<evidence type="ECO:0000259" key="7">
    <source>
        <dbReference type="PROSITE" id="PS50011"/>
    </source>
</evidence>
<proteinExistence type="predicted"/>
<evidence type="ECO:0000313" key="9">
    <source>
        <dbReference type="Proteomes" id="UP000481327"/>
    </source>
</evidence>
<feature type="domain" description="Protein kinase" evidence="7">
    <location>
        <begin position="75"/>
        <end position="419"/>
    </location>
</feature>
<dbReference type="InterPro" id="IPR000719">
    <property type="entry name" value="Prot_kinase_dom"/>
</dbReference>
<sequence>MTDQREARALAVLEAVLDRPMAERAAYARDRCGDDAELLARVLRLLAADDAGRLRTGTAARAVADAPVPDRIGQYRITGLIGVGGMGAVYRGERDSGDFHHVVAIKLIRPGALSDQLVARFARERQTLAGLAHPHIARLFDGGQTPAGAPYIVMEYVDGQRLDDWLATAPTHADRIGLFIAVCAAVGFAHQNLVIHRDLTPSNILVDATGAPKLIDFGIARPPAAASAASASPSSSGAPARSPSEALSLTPGFAAPERVAGLPATTLSDIYSLGAIFARMFDAGDPDRDAIVARSCAESPDDRYPSADALADDVRAWHAGAAVAARGGGRRYRFAKFVRRHRLGVGVGVAALLLLVAALGVTSWSYARAEAARVAEARRFAELRSLAGYLIFDLNARLARIPGNTTARANLAEQAQRYLDGLAASGDPAPDLRLETARGRIALARVQGVPAQPTLGDDRAAAANLAAAEALLAPLPAGALVSRLRAEILADRALLAVLEDKDPKAATTLTTAALATLDTVPVATRDADWHKARRAARHTVLEIANQQADAKAMAAGARQLRADRLQWPALLRNGVDGAVEQAWADYYEGVSHAYDETGDRGTPILARSHAGFAAAEAQRPGDPALLYMMAWSGLDGFAAASQAGDAPAAARLIAAAKGAVDRLRVREDRDDSVVSLDHSIGEAWAQHLGNLGRFRESVAAQQQVVDREKARIAQIVAKGGAPLGVDLAFSEMILGIAAKQAGDRTLACASWQSAAARYDRVAALGKLTDFHAGFRPGLARNLALCAAGRPVSAFGPMR</sequence>
<evidence type="ECO:0000256" key="5">
    <source>
        <dbReference type="PROSITE-ProRule" id="PRU10141"/>
    </source>
</evidence>
<keyword evidence="1" id="KW-0808">Transferase</keyword>
<dbReference type="CDD" id="cd14014">
    <property type="entry name" value="STKc_PknB_like"/>
    <property type="match status" value="1"/>
</dbReference>
<keyword evidence="4 5" id="KW-0067">ATP-binding</keyword>
<evidence type="ECO:0000256" key="1">
    <source>
        <dbReference type="ARBA" id="ARBA00022679"/>
    </source>
</evidence>
<dbReference type="PROSITE" id="PS50011">
    <property type="entry name" value="PROTEIN_KINASE_DOM"/>
    <property type="match status" value="1"/>
</dbReference>
<dbReference type="PANTHER" id="PTHR43289">
    <property type="entry name" value="MITOGEN-ACTIVATED PROTEIN KINASE KINASE KINASE 20-RELATED"/>
    <property type="match status" value="1"/>
</dbReference>
<dbReference type="OrthoDB" id="9801841at2"/>
<name>A0A7C9KHQ7_9SPHN</name>
<reference evidence="8 9" key="1">
    <citation type="submission" date="2019-09" db="EMBL/GenBank/DDBJ databases">
        <title>Polymorphobacter sp. isolated from a lake in China.</title>
        <authorList>
            <person name="Liu Z."/>
        </authorList>
    </citation>
    <scope>NUCLEOTIDE SEQUENCE [LARGE SCALE GENOMIC DNA]</scope>
    <source>
        <strain evidence="8 9">D40P</strain>
    </source>
</reference>
<comment type="caution">
    <text evidence="8">The sequence shown here is derived from an EMBL/GenBank/DDBJ whole genome shotgun (WGS) entry which is preliminary data.</text>
</comment>
<dbReference type="InterPro" id="IPR017441">
    <property type="entry name" value="Protein_kinase_ATP_BS"/>
</dbReference>
<dbReference type="InterPro" id="IPR008266">
    <property type="entry name" value="Tyr_kinase_AS"/>
</dbReference>
<keyword evidence="6" id="KW-1133">Transmembrane helix</keyword>
<organism evidence="8 9">
    <name type="scientific">Sandarakinorhabdus fusca</name>
    <dbReference type="NCBI Taxonomy" id="1439888"/>
    <lineage>
        <taxon>Bacteria</taxon>
        <taxon>Pseudomonadati</taxon>
        <taxon>Pseudomonadota</taxon>
        <taxon>Alphaproteobacteria</taxon>
        <taxon>Sphingomonadales</taxon>
        <taxon>Sphingosinicellaceae</taxon>
        <taxon>Sandarakinorhabdus</taxon>
    </lineage>
</organism>
<keyword evidence="9" id="KW-1185">Reference proteome</keyword>
<dbReference type="Pfam" id="PF00069">
    <property type="entry name" value="Pkinase"/>
    <property type="match status" value="1"/>
</dbReference>
<evidence type="ECO:0000256" key="2">
    <source>
        <dbReference type="ARBA" id="ARBA00022741"/>
    </source>
</evidence>
<dbReference type="GO" id="GO:0005524">
    <property type="term" value="F:ATP binding"/>
    <property type="evidence" value="ECO:0007669"/>
    <property type="project" value="UniProtKB-UniRule"/>
</dbReference>
<keyword evidence="2 5" id="KW-0547">Nucleotide-binding</keyword>
<evidence type="ECO:0000313" key="8">
    <source>
        <dbReference type="EMBL" id="MQT16681.1"/>
    </source>
</evidence>
<dbReference type="GO" id="GO:0004674">
    <property type="term" value="F:protein serine/threonine kinase activity"/>
    <property type="evidence" value="ECO:0007669"/>
    <property type="project" value="TreeGrafter"/>
</dbReference>
<dbReference type="RefSeq" id="WP_152577154.1">
    <property type="nucleotide sequence ID" value="NZ_JAATJI010000001.1"/>
</dbReference>
<dbReference type="PANTHER" id="PTHR43289:SF34">
    <property type="entry name" value="SERINE_THREONINE-PROTEIN KINASE YBDM-RELATED"/>
    <property type="match status" value="1"/>
</dbReference>
<evidence type="ECO:0000256" key="6">
    <source>
        <dbReference type="SAM" id="Phobius"/>
    </source>
</evidence>
<evidence type="ECO:0000256" key="4">
    <source>
        <dbReference type="ARBA" id="ARBA00022840"/>
    </source>
</evidence>
<dbReference type="PROSITE" id="PS00109">
    <property type="entry name" value="PROTEIN_KINASE_TYR"/>
    <property type="match status" value="1"/>
</dbReference>
<dbReference type="EMBL" id="WIOL01000002">
    <property type="protein sequence ID" value="MQT16681.1"/>
    <property type="molecule type" value="Genomic_DNA"/>
</dbReference>
<dbReference type="SUPFAM" id="SSF56112">
    <property type="entry name" value="Protein kinase-like (PK-like)"/>
    <property type="match status" value="1"/>
</dbReference>
<keyword evidence="3 8" id="KW-0418">Kinase</keyword>
<keyword evidence="6" id="KW-0812">Transmembrane</keyword>
<keyword evidence="6" id="KW-0472">Membrane</keyword>
<dbReference type="Proteomes" id="UP000481327">
    <property type="component" value="Unassembled WGS sequence"/>
</dbReference>
<evidence type="ECO:0000256" key="3">
    <source>
        <dbReference type="ARBA" id="ARBA00022777"/>
    </source>
</evidence>
<feature type="binding site" evidence="5">
    <location>
        <position position="106"/>
    </location>
    <ligand>
        <name>ATP</name>
        <dbReference type="ChEBI" id="CHEBI:30616"/>
    </ligand>
</feature>
<feature type="transmembrane region" description="Helical" evidence="6">
    <location>
        <begin position="343"/>
        <end position="366"/>
    </location>
</feature>
<accession>A0A7C9KHQ7</accession>
<gene>
    <name evidence="8" type="ORF">F3168_05325</name>
</gene>
<dbReference type="AlphaFoldDB" id="A0A7C9KHQ7"/>
<dbReference type="Gene3D" id="3.30.200.20">
    <property type="entry name" value="Phosphorylase Kinase, domain 1"/>
    <property type="match status" value="1"/>
</dbReference>